<keyword evidence="7" id="KW-0378">Hydrolase</keyword>
<dbReference type="GO" id="GO:0036424">
    <property type="term" value="F:L-phosphoserine phosphatase activity"/>
    <property type="evidence" value="ECO:0007669"/>
    <property type="project" value="TreeGrafter"/>
</dbReference>
<dbReference type="InterPro" id="IPR044878">
    <property type="entry name" value="UbiA_sf"/>
</dbReference>
<evidence type="ECO:0000256" key="5">
    <source>
        <dbReference type="ARBA" id="ARBA00023136"/>
    </source>
</evidence>
<accession>A0A7C9IU13</accession>
<feature type="transmembrane region" description="Helical" evidence="6">
    <location>
        <begin position="332"/>
        <end position="354"/>
    </location>
</feature>
<evidence type="ECO:0000256" key="6">
    <source>
        <dbReference type="SAM" id="Phobius"/>
    </source>
</evidence>
<feature type="transmembrane region" description="Helical" evidence="6">
    <location>
        <begin position="403"/>
        <end position="422"/>
    </location>
</feature>
<name>A0A7C9IU13_9BACT</name>
<dbReference type="PANTHER" id="PTHR43344:SF14">
    <property type="entry name" value="HAD-IB FAMILY HYDROLASE"/>
    <property type="match status" value="1"/>
</dbReference>
<evidence type="ECO:0000313" key="7">
    <source>
        <dbReference type="EMBL" id="MYL85207.1"/>
    </source>
</evidence>
<dbReference type="NCBIfam" id="TIGR01488">
    <property type="entry name" value="HAD-SF-IB"/>
    <property type="match status" value="1"/>
</dbReference>
<dbReference type="GO" id="GO:0000287">
    <property type="term" value="F:magnesium ion binding"/>
    <property type="evidence" value="ECO:0007669"/>
    <property type="project" value="TreeGrafter"/>
</dbReference>
<dbReference type="Pfam" id="PF01040">
    <property type="entry name" value="UbiA"/>
    <property type="match status" value="1"/>
</dbReference>
<feature type="transmembrane region" description="Helical" evidence="6">
    <location>
        <begin position="292"/>
        <end position="320"/>
    </location>
</feature>
<dbReference type="Gene3D" id="3.40.50.1000">
    <property type="entry name" value="HAD superfamily/HAD-like"/>
    <property type="match status" value="1"/>
</dbReference>
<protein>
    <submittedName>
        <fullName evidence="7">HAD-IB family hydrolase</fullName>
    </submittedName>
</protein>
<evidence type="ECO:0000313" key="8">
    <source>
        <dbReference type="Proteomes" id="UP000482487"/>
    </source>
</evidence>
<dbReference type="Pfam" id="PF12710">
    <property type="entry name" value="HAD"/>
    <property type="match status" value="1"/>
</dbReference>
<keyword evidence="2" id="KW-1003">Cell membrane</keyword>
<dbReference type="SUPFAM" id="SSF56784">
    <property type="entry name" value="HAD-like"/>
    <property type="match status" value="1"/>
</dbReference>
<dbReference type="PANTHER" id="PTHR43344">
    <property type="entry name" value="PHOSPHOSERINE PHOSPHATASE"/>
    <property type="match status" value="1"/>
</dbReference>
<dbReference type="GO" id="GO:0016765">
    <property type="term" value="F:transferase activity, transferring alkyl or aryl (other than methyl) groups"/>
    <property type="evidence" value="ECO:0007669"/>
    <property type="project" value="InterPro"/>
</dbReference>
<dbReference type="GO" id="GO:0006564">
    <property type="term" value="P:L-serine biosynthetic process"/>
    <property type="evidence" value="ECO:0007669"/>
    <property type="project" value="TreeGrafter"/>
</dbReference>
<evidence type="ECO:0000256" key="4">
    <source>
        <dbReference type="ARBA" id="ARBA00022989"/>
    </source>
</evidence>
<organism evidence="7 8">
    <name type="scientific">Solidesulfovibrio aerotolerans</name>
    <dbReference type="NCBI Taxonomy" id="295255"/>
    <lineage>
        <taxon>Bacteria</taxon>
        <taxon>Pseudomonadati</taxon>
        <taxon>Thermodesulfobacteriota</taxon>
        <taxon>Desulfovibrionia</taxon>
        <taxon>Desulfovibrionales</taxon>
        <taxon>Desulfovibrionaceae</taxon>
        <taxon>Solidesulfovibrio</taxon>
    </lineage>
</organism>
<dbReference type="EMBL" id="WVUD01000065">
    <property type="protein sequence ID" value="MYL85207.1"/>
    <property type="molecule type" value="Genomic_DNA"/>
</dbReference>
<evidence type="ECO:0000256" key="2">
    <source>
        <dbReference type="ARBA" id="ARBA00022475"/>
    </source>
</evidence>
<dbReference type="GO" id="GO:0016020">
    <property type="term" value="C:membrane"/>
    <property type="evidence" value="ECO:0007669"/>
    <property type="project" value="UniProtKB-SubCell"/>
</dbReference>
<sequence>MSNVLILFDFDGTLTTGDSFFRFIRHTSGYVGLLLHLPRIIVTVACVCFGIIPAKRGKERILASFYKGATREWLAAQGRDFARYVLASKLRPNALSQIESYKHSGARVVIVSASLEEWIRPFAESLGVEYVCTKLAYDRDRFTGKILGENCSGAAKVRLLREYIPDMDKYKVVVYGDSAGDRQMMALAAPENVFYKPFRSDVSCGAWLRLLRIPQWTKSSFVFLPLFFSGRFFEGHAFVQTCVTAAAFCLIASAIYILNDIEDRQEDRNHPVKRFRPIASGELSVRAALTGLALLMIAGVVLCFMAGVAVFYSISLYLALNVFYIYYGKKMAIIDVACIAIGFVLRIVAGSLAISQAMSHWLIMMVFLLCMFLGLGKRWDDLCLTENGCASIRKSINGYSKNFVMSALTLLSTTNVICYIMYTVDVQTMARYHSVWVYPTAFWVVLGNLRYLQIIFVDQSAMSPTKIMLKDIVLQFFVLCWGLHISLLLYA</sequence>
<comment type="subcellular location">
    <subcellularLocation>
        <location evidence="1">Membrane</location>
        <topology evidence="1">Multi-pass membrane protein</topology>
    </subcellularLocation>
</comment>
<feature type="transmembrane region" description="Helical" evidence="6">
    <location>
        <begin position="472"/>
        <end position="490"/>
    </location>
</feature>
<evidence type="ECO:0000256" key="3">
    <source>
        <dbReference type="ARBA" id="ARBA00022692"/>
    </source>
</evidence>
<comment type="caution">
    <text evidence="7">The sequence shown here is derived from an EMBL/GenBank/DDBJ whole genome shotgun (WGS) entry which is preliminary data.</text>
</comment>
<keyword evidence="4 6" id="KW-1133">Transmembrane helix</keyword>
<dbReference type="CDD" id="cd13963">
    <property type="entry name" value="PT_UbiA_2"/>
    <property type="match status" value="1"/>
</dbReference>
<dbReference type="InterPro" id="IPR000537">
    <property type="entry name" value="UbiA_prenyltransferase"/>
</dbReference>
<dbReference type="InterPro" id="IPR050582">
    <property type="entry name" value="HAD-like_SerB"/>
</dbReference>
<keyword evidence="3 6" id="KW-0812">Transmembrane</keyword>
<dbReference type="NCBIfam" id="TIGR01490">
    <property type="entry name" value="HAD-SF-IB-hyp1"/>
    <property type="match status" value="1"/>
</dbReference>
<dbReference type="RefSeq" id="WP_160963961.1">
    <property type="nucleotide sequence ID" value="NZ_WVUD01000065.1"/>
</dbReference>
<dbReference type="Proteomes" id="UP000482487">
    <property type="component" value="Unassembled WGS sequence"/>
</dbReference>
<dbReference type="GO" id="GO:0005737">
    <property type="term" value="C:cytoplasm"/>
    <property type="evidence" value="ECO:0007669"/>
    <property type="project" value="TreeGrafter"/>
</dbReference>
<dbReference type="InterPro" id="IPR036412">
    <property type="entry name" value="HAD-like_sf"/>
</dbReference>
<dbReference type="InterPro" id="IPR023214">
    <property type="entry name" value="HAD_sf"/>
</dbReference>
<keyword evidence="5 6" id="KW-0472">Membrane</keyword>
<keyword evidence="8" id="KW-1185">Reference proteome</keyword>
<feature type="transmembrane region" description="Helical" evidence="6">
    <location>
        <begin position="434"/>
        <end position="452"/>
    </location>
</feature>
<evidence type="ECO:0000256" key="1">
    <source>
        <dbReference type="ARBA" id="ARBA00004141"/>
    </source>
</evidence>
<dbReference type="OrthoDB" id="9803632at2"/>
<reference evidence="7 8" key="1">
    <citation type="submission" date="2020-01" db="EMBL/GenBank/DDBJ databases">
        <title>Genome sequence of Desulfovibrio aerotolerans DSM 16695(T).</title>
        <authorList>
            <person name="Karnachuk O."/>
            <person name="Avakyan M."/>
            <person name="Mardanov A."/>
            <person name="Kadnikov V."/>
            <person name="Ravin N."/>
        </authorList>
    </citation>
    <scope>NUCLEOTIDE SEQUENCE [LARGE SCALE GENOMIC DNA]</scope>
    <source>
        <strain evidence="7 8">DSM 16695</strain>
    </source>
</reference>
<dbReference type="Gene3D" id="1.10.357.140">
    <property type="entry name" value="UbiA prenyltransferase"/>
    <property type="match status" value="1"/>
</dbReference>
<feature type="transmembrane region" description="Helical" evidence="6">
    <location>
        <begin position="237"/>
        <end position="258"/>
    </location>
</feature>
<proteinExistence type="predicted"/>
<feature type="transmembrane region" description="Helical" evidence="6">
    <location>
        <begin position="360"/>
        <end position="376"/>
    </location>
</feature>
<dbReference type="AlphaFoldDB" id="A0A7C9IU13"/>
<dbReference type="Gene3D" id="1.20.1440.100">
    <property type="entry name" value="SG protein - dephosphorylation function"/>
    <property type="match status" value="1"/>
</dbReference>
<gene>
    <name evidence="7" type="ORF">GTA51_19095</name>
</gene>
<dbReference type="InterPro" id="IPR006385">
    <property type="entry name" value="HAD_hydro_SerB1"/>
</dbReference>